<sequence length="186" mass="20304">MDIALDINQIDGGSAGSTAAVCGFDAEDCGLESLTLTTAAGGDDKDKLLHRVGTGYTWSRVEAILQENYETKWTLDFYAGKLFNTREAQQESIASWASRIIKLGNNLHDSALGDCTAGLTDKCIQTVVPSSGNIGFTEAVEVALEQEWNIVSKGEMQYGIYSTARCNEVHNMWKDGPHSQKLLFMQ</sequence>
<protein>
    <submittedName>
        <fullName evidence="1">Uncharacterized protein</fullName>
    </submittedName>
</protein>
<reference evidence="1 2" key="1">
    <citation type="submission" date="2023-02" db="EMBL/GenBank/DDBJ databases">
        <title>LHISI_Scaffold_Assembly.</title>
        <authorList>
            <person name="Stuart O.P."/>
            <person name="Cleave R."/>
            <person name="Magrath M.J.L."/>
            <person name="Mikheyev A.S."/>
        </authorList>
    </citation>
    <scope>NUCLEOTIDE SEQUENCE [LARGE SCALE GENOMIC DNA]</scope>
    <source>
        <strain evidence="1">Daus_M_001</strain>
        <tissue evidence="1">Leg muscle</tissue>
    </source>
</reference>
<comment type="caution">
    <text evidence="1">The sequence shown here is derived from an EMBL/GenBank/DDBJ whole genome shotgun (WGS) entry which is preliminary data.</text>
</comment>
<dbReference type="EMBL" id="JARBHB010000015">
    <property type="protein sequence ID" value="KAJ8867931.1"/>
    <property type="molecule type" value="Genomic_DNA"/>
</dbReference>
<proteinExistence type="predicted"/>
<name>A0ABQ9GA65_9NEOP</name>
<dbReference type="Proteomes" id="UP001159363">
    <property type="component" value="Chromosome 14"/>
</dbReference>
<gene>
    <name evidence="1" type="ORF">PR048_031740</name>
</gene>
<keyword evidence="2" id="KW-1185">Reference proteome</keyword>
<evidence type="ECO:0000313" key="1">
    <source>
        <dbReference type="EMBL" id="KAJ8867931.1"/>
    </source>
</evidence>
<evidence type="ECO:0000313" key="2">
    <source>
        <dbReference type="Proteomes" id="UP001159363"/>
    </source>
</evidence>
<organism evidence="1 2">
    <name type="scientific">Dryococelus australis</name>
    <dbReference type="NCBI Taxonomy" id="614101"/>
    <lineage>
        <taxon>Eukaryota</taxon>
        <taxon>Metazoa</taxon>
        <taxon>Ecdysozoa</taxon>
        <taxon>Arthropoda</taxon>
        <taxon>Hexapoda</taxon>
        <taxon>Insecta</taxon>
        <taxon>Pterygota</taxon>
        <taxon>Neoptera</taxon>
        <taxon>Polyneoptera</taxon>
        <taxon>Phasmatodea</taxon>
        <taxon>Verophasmatodea</taxon>
        <taxon>Anareolatae</taxon>
        <taxon>Phasmatidae</taxon>
        <taxon>Eurycanthinae</taxon>
        <taxon>Dryococelus</taxon>
    </lineage>
</organism>
<accession>A0ABQ9GA65</accession>